<dbReference type="AlphaFoldDB" id="A0AAW1DMB2"/>
<evidence type="ECO:0000313" key="3">
    <source>
        <dbReference type="Proteomes" id="UP001461498"/>
    </source>
</evidence>
<dbReference type="InterPro" id="IPR039584">
    <property type="entry name" value="HSF2BP"/>
</dbReference>
<keyword evidence="3" id="KW-1185">Reference proteome</keyword>
<dbReference type="Proteomes" id="UP001461498">
    <property type="component" value="Unassembled WGS sequence"/>
</dbReference>
<dbReference type="InterPro" id="IPR016024">
    <property type="entry name" value="ARM-type_fold"/>
</dbReference>
<dbReference type="PANTHER" id="PTHR15434">
    <property type="entry name" value="HEAT SHOCK FACTOR 2-BINDING PROTEIN"/>
    <property type="match status" value="1"/>
</dbReference>
<sequence>MASAAETSWFQKLVEDQRAELDCLKKKYENLQREWDNQQEHLGRLQGEVYKLRNQLQSQSSFCASLGCIMGNLVWRASRLEPVIELLLETNKLGDFMCVVSGTLVSFMDTYSREMPDIRSDESQFILSICGIVANIAAIPTGRQFIVSNANGKELIEQIFRALPIIPCVSGDPLKRILLMVLYNISINQNGLVMLQEQKSLIDTLAKIISCERTPELKVLSLRLLESITFDIPNRLILQVFKTHLPLQKIEALKDGRDAEIRQYAGSVLNNLSKAESDFNLEPARPGGPFVPYDQCILAKGSECARKQCPPTLRKTPAI</sequence>
<accession>A0AAW1DMB2</accession>
<dbReference type="SUPFAM" id="SSF48371">
    <property type="entry name" value="ARM repeat"/>
    <property type="match status" value="1"/>
</dbReference>
<proteinExistence type="predicted"/>
<feature type="coiled-coil region" evidence="1">
    <location>
        <begin position="14"/>
        <end position="48"/>
    </location>
</feature>
<evidence type="ECO:0000256" key="1">
    <source>
        <dbReference type="SAM" id="Coils"/>
    </source>
</evidence>
<dbReference type="Gene3D" id="1.25.10.10">
    <property type="entry name" value="Leucine-rich Repeat Variant"/>
    <property type="match status" value="1"/>
</dbReference>
<dbReference type="PANTHER" id="PTHR15434:SF2">
    <property type="entry name" value="HEAT SHOCK FACTOR 2-BINDING PROTEIN"/>
    <property type="match status" value="1"/>
</dbReference>
<protein>
    <recommendedName>
        <fullName evidence="4">Heat shock factor 2-binding protein</fullName>
    </recommendedName>
</protein>
<dbReference type="GO" id="GO:0005829">
    <property type="term" value="C:cytosol"/>
    <property type="evidence" value="ECO:0007669"/>
    <property type="project" value="TreeGrafter"/>
</dbReference>
<evidence type="ECO:0000313" key="2">
    <source>
        <dbReference type="EMBL" id="KAK9511439.1"/>
    </source>
</evidence>
<dbReference type="EMBL" id="JAPXFL010000001">
    <property type="protein sequence ID" value="KAK9511439.1"/>
    <property type="molecule type" value="Genomic_DNA"/>
</dbReference>
<dbReference type="InterPro" id="IPR011989">
    <property type="entry name" value="ARM-like"/>
</dbReference>
<keyword evidence="1" id="KW-0175">Coiled coil</keyword>
<organism evidence="2 3">
    <name type="scientific">Rhynocoris fuscipes</name>
    <dbReference type="NCBI Taxonomy" id="488301"/>
    <lineage>
        <taxon>Eukaryota</taxon>
        <taxon>Metazoa</taxon>
        <taxon>Ecdysozoa</taxon>
        <taxon>Arthropoda</taxon>
        <taxon>Hexapoda</taxon>
        <taxon>Insecta</taxon>
        <taxon>Pterygota</taxon>
        <taxon>Neoptera</taxon>
        <taxon>Paraneoptera</taxon>
        <taxon>Hemiptera</taxon>
        <taxon>Heteroptera</taxon>
        <taxon>Panheteroptera</taxon>
        <taxon>Cimicomorpha</taxon>
        <taxon>Reduviidae</taxon>
        <taxon>Harpactorinae</taxon>
        <taxon>Harpactorini</taxon>
        <taxon>Rhynocoris</taxon>
    </lineage>
</organism>
<reference evidence="2 3" key="1">
    <citation type="submission" date="2022-12" db="EMBL/GenBank/DDBJ databases">
        <title>Chromosome-level genome assembly of true bugs.</title>
        <authorList>
            <person name="Ma L."/>
            <person name="Li H."/>
        </authorList>
    </citation>
    <scope>NUCLEOTIDE SEQUENCE [LARGE SCALE GENOMIC DNA]</scope>
    <source>
        <strain evidence="2">Lab_2022b</strain>
    </source>
</reference>
<evidence type="ECO:0008006" key="4">
    <source>
        <dbReference type="Google" id="ProtNLM"/>
    </source>
</evidence>
<comment type="caution">
    <text evidence="2">The sequence shown here is derived from an EMBL/GenBank/DDBJ whole genome shotgun (WGS) entry which is preliminary data.</text>
</comment>
<name>A0AAW1DMB2_9HEMI</name>
<gene>
    <name evidence="2" type="ORF">O3M35_000095</name>
</gene>